<organism evidence="2 3">
    <name type="scientific">Amphritea balenae</name>
    <dbReference type="NCBI Taxonomy" id="452629"/>
    <lineage>
        <taxon>Bacteria</taxon>
        <taxon>Pseudomonadati</taxon>
        <taxon>Pseudomonadota</taxon>
        <taxon>Gammaproteobacteria</taxon>
        <taxon>Oceanospirillales</taxon>
        <taxon>Oceanospirillaceae</taxon>
        <taxon>Amphritea</taxon>
    </lineage>
</organism>
<evidence type="ECO:0008006" key="4">
    <source>
        <dbReference type="Google" id="ProtNLM"/>
    </source>
</evidence>
<dbReference type="PANTHER" id="PTHR39327">
    <property type="match status" value="1"/>
</dbReference>
<dbReference type="InterPro" id="IPR038765">
    <property type="entry name" value="Papain-like_cys_pep_sf"/>
</dbReference>
<evidence type="ECO:0000313" key="3">
    <source>
        <dbReference type="Proteomes" id="UP000267535"/>
    </source>
</evidence>
<name>A0A3P1SJS4_9GAMM</name>
<dbReference type="SUPFAM" id="SSF54001">
    <property type="entry name" value="Cysteine proteinases"/>
    <property type="match status" value="1"/>
</dbReference>
<accession>A0A3P1SJS4</accession>
<keyword evidence="1" id="KW-1133">Transmembrane helix</keyword>
<sequence>MISANSDESALFLLLFLRTLLLRLCLSRLSFLPATIGQKPLRLLVLFGIFCCQPVFAFALFSPAPDDHLYQRWQALLETPAGQLNTAEKLRLVDEFVNQVTYSPDRIEQGMTDYWLSPDEFFRLGRGDCEDFAIAKFFGLLALGVPEASLKLVYGRLPETGLYHVLLQYQPDSGAEPLLLDNLTLTPTVASKRTDFKPLYSFDRNSVWFMDGWQSKVRSSTPLNTGQWQRVLSQQSAGREWLALR</sequence>
<dbReference type="EMBL" id="RQXV01000013">
    <property type="protein sequence ID" value="RRC97220.1"/>
    <property type="molecule type" value="Genomic_DNA"/>
</dbReference>
<reference evidence="2 3" key="1">
    <citation type="submission" date="2018-11" db="EMBL/GenBank/DDBJ databases">
        <title>The draft genome sequence of Amphritea balenae JAMM 1525T.</title>
        <authorList>
            <person name="Fang Z."/>
            <person name="Zhang Y."/>
            <person name="Han X."/>
        </authorList>
    </citation>
    <scope>NUCLEOTIDE SEQUENCE [LARGE SCALE GENOMIC DNA]</scope>
    <source>
        <strain evidence="2 3">JAMM 1525</strain>
    </source>
</reference>
<dbReference type="Proteomes" id="UP000267535">
    <property type="component" value="Unassembled WGS sequence"/>
</dbReference>
<keyword evidence="1" id="KW-0472">Membrane</keyword>
<gene>
    <name evidence="2" type="ORF">EHS89_18595</name>
</gene>
<evidence type="ECO:0000313" key="2">
    <source>
        <dbReference type="EMBL" id="RRC97220.1"/>
    </source>
</evidence>
<protein>
    <recommendedName>
        <fullName evidence="4">Transglutaminase</fullName>
    </recommendedName>
</protein>
<dbReference type="InterPro" id="IPR010319">
    <property type="entry name" value="Transglutaminase-like_Cys_pept"/>
</dbReference>
<proteinExistence type="predicted"/>
<dbReference type="Pfam" id="PF06035">
    <property type="entry name" value="Peptidase_C93"/>
    <property type="match status" value="1"/>
</dbReference>
<comment type="caution">
    <text evidence="2">The sequence shown here is derived from an EMBL/GenBank/DDBJ whole genome shotgun (WGS) entry which is preliminary data.</text>
</comment>
<dbReference type="AlphaFoldDB" id="A0A3P1SJS4"/>
<dbReference type="PANTHER" id="PTHR39327:SF1">
    <property type="entry name" value="BLR5470 PROTEIN"/>
    <property type="match status" value="1"/>
</dbReference>
<feature type="transmembrane region" description="Helical" evidence="1">
    <location>
        <begin position="43"/>
        <end position="62"/>
    </location>
</feature>
<dbReference type="Gene3D" id="3.10.620.30">
    <property type="match status" value="1"/>
</dbReference>
<keyword evidence="1" id="KW-0812">Transmembrane</keyword>
<dbReference type="OrthoDB" id="5401788at2"/>
<evidence type="ECO:0000256" key="1">
    <source>
        <dbReference type="SAM" id="Phobius"/>
    </source>
</evidence>
<keyword evidence="3" id="KW-1185">Reference proteome</keyword>